<reference evidence="8 9" key="1">
    <citation type="submission" date="2024-02" db="EMBL/GenBank/DDBJ databases">
        <authorList>
            <person name="Vignale AGUSTIN F."/>
            <person name="Sosa J E."/>
            <person name="Modenutti C."/>
        </authorList>
    </citation>
    <scope>NUCLEOTIDE SEQUENCE [LARGE SCALE GENOMIC DNA]</scope>
</reference>
<evidence type="ECO:0000256" key="2">
    <source>
        <dbReference type="ARBA" id="ARBA00005128"/>
    </source>
</evidence>
<comment type="cofactor">
    <cofactor evidence="1">
        <name>Mg(2+)</name>
        <dbReference type="ChEBI" id="CHEBI:18420"/>
    </cofactor>
</comment>
<organism evidence="8 9">
    <name type="scientific">Ilex paraguariensis</name>
    <name type="common">yerba mate</name>
    <dbReference type="NCBI Taxonomy" id="185542"/>
    <lineage>
        <taxon>Eukaryota</taxon>
        <taxon>Viridiplantae</taxon>
        <taxon>Streptophyta</taxon>
        <taxon>Embryophyta</taxon>
        <taxon>Tracheophyta</taxon>
        <taxon>Spermatophyta</taxon>
        <taxon>Magnoliopsida</taxon>
        <taxon>eudicotyledons</taxon>
        <taxon>Gunneridae</taxon>
        <taxon>Pentapetalae</taxon>
        <taxon>asterids</taxon>
        <taxon>campanulids</taxon>
        <taxon>Aquifoliales</taxon>
        <taxon>Aquifoliaceae</taxon>
        <taxon>Ilex</taxon>
    </lineage>
</organism>
<evidence type="ECO:0000256" key="5">
    <source>
        <dbReference type="ARBA" id="ARBA00022723"/>
    </source>
</evidence>
<dbReference type="InterPro" id="IPR008949">
    <property type="entry name" value="Isoprenoid_synthase_dom_sf"/>
</dbReference>
<dbReference type="FunFam" id="1.10.600.10:FF:000001">
    <property type="entry name" value="Geranylgeranyl diphosphate synthase"/>
    <property type="match status" value="1"/>
</dbReference>
<keyword evidence="5" id="KW-0479">Metal-binding</keyword>
<comment type="pathway">
    <text evidence="2">Isoprenoid biosynthesis.</text>
</comment>
<dbReference type="InterPro" id="IPR033749">
    <property type="entry name" value="Polyprenyl_synt_CS"/>
</dbReference>
<evidence type="ECO:0008006" key="10">
    <source>
        <dbReference type="Google" id="ProtNLM"/>
    </source>
</evidence>
<comment type="similarity">
    <text evidence="3">Belongs to the FPP/GGPP synthase family.</text>
</comment>
<dbReference type="GO" id="GO:0005737">
    <property type="term" value="C:cytoplasm"/>
    <property type="evidence" value="ECO:0007669"/>
    <property type="project" value="UniProtKB-ARBA"/>
</dbReference>
<dbReference type="InterPro" id="IPR000092">
    <property type="entry name" value="Polyprenyl_synt"/>
</dbReference>
<dbReference type="PANTHER" id="PTHR43281">
    <property type="entry name" value="FARNESYL DIPHOSPHATE SYNTHASE"/>
    <property type="match status" value="1"/>
</dbReference>
<dbReference type="PROSITE" id="PS00723">
    <property type="entry name" value="POLYPRENYL_SYNTHASE_1"/>
    <property type="match status" value="1"/>
</dbReference>
<dbReference type="Gene3D" id="1.10.600.10">
    <property type="entry name" value="Farnesyl Diphosphate Synthase"/>
    <property type="match status" value="1"/>
</dbReference>
<protein>
    <recommendedName>
        <fullName evidence="10">Geranylgeranyl pyrophosphate synthase</fullName>
    </recommendedName>
</protein>
<dbReference type="PANTHER" id="PTHR43281:SF1">
    <property type="entry name" value="FARNESYL DIPHOSPHATE SYNTHASE"/>
    <property type="match status" value="1"/>
</dbReference>
<dbReference type="GO" id="GO:0008299">
    <property type="term" value="P:isoprenoid biosynthetic process"/>
    <property type="evidence" value="ECO:0007669"/>
    <property type="project" value="UniProtKB-KW"/>
</dbReference>
<dbReference type="Pfam" id="PF00348">
    <property type="entry name" value="polyprenyl_synt"/>
    <property type="match status" value="1"/>
</dbReference>
<sequence length="191" mass="20195">MKAMRVNEALDDAVPLHKSLIIREAMRYSLLAGGKRVRPILCIAACELVGGDEAQAVPIACAVAMIHTMSLIHDDLPSMDNDDLRRGKPTNHNVFGEATAVLSGDALLSLAFEHIAVRTTSVSPGRVVQAIAELGSAVGSQGLVAGQIVDICSEGKQVNLSELEYIHDHKTSKLLEAAVVCGAIMGGRECD</sequence>
<dbReference type="EMBL" id="CAUOFW020002780">
    <property type="protein sequence ID" value="CAK9156021.1"/>
    <property type="molecule type" value="Genomic_DNA"/>
</dbReference>
<evidence type="ECO:0000256" key="3">
    <source>
        <dbReference type="ARBA" id="ARBA00006706"/>
    </source>
</evidence>
<dbReference type="Proteomes" id="UP001642360">
    <property type="component" value="Unassembled WGS sequence"/>
</dbReference>
<dbReference type="SUPFAM" id="SSF48576">
    <property type="entry name" value="Terpenoid synthases"/>
    <property type="match status" value="1"/>
</dbReference>
<keyword evidence="6" id="KW-0460">Magnesium</keyword>
<dbReference type="AlphaFoldDB" id="A0ABC8SFP9"/>
<comment type="caution">
    <text evidence="8">The sequence shown here is derived from an EMBL/GenBank/DDBJ whole genome shotgun (WGS) entry which is preliminary data.</text>
</comment>
<keyword evidence="7" id="KW-0414">Isoprene biosynthesis</keyword>
<gene>
    <name evidence="8" type="ORF">ILEXP_LOCUS24435</name>
</gene>
<evidence type="ECO:0000256" key="1">
    <source>
        <dbReference type="ARBA" id="ARBA00001946"/>
    </source>
</evidence>
<name>A0ABC8SFP9_9AQUA</name>
<accession>A0ABC8SFP9</accession>
<evidence type="ECO:0000256" key="4">
    <source>
        <dbReference type="ARBA" id="ARBA00022679"/>
    </source>
</evidence>
<proteinExistence type="inferred from homology"/>
<keyword evidence="4" id="KW-0808">Transferase</keyword>
<evidence type="ECO:0000313" key="8">
    <source>
        <dbReference type="EMBL" id="CAK9156021.1"/>
    </source>
</evidence>
<evidence type="ECO:0000256" key="7">
    <source>
        <dbReference type="ARBA" id="ARBA00023229"/>
    </source>
</evidence>
<keyword evidence="9" id="KW-1185">Reference proteome</keyword>
<dbReference type="GO" id="GO:0016740">
    <property type="term" value="F:transferase activity"/>
    <property type="evidence" value="ECO:0007669"/>
    <property type="project" value="UniProtKB-KW"/>
</dbReference>
<evidence type="ECO:0000256" key="6">
    <source>
        <dbReference type="ARBA" id="ARBA00022842"/>
    </source>
</evidence>
<dbReference type="GO" id="GO:0046872">
    <property type="term" value="F:metal ion binding"/>
    <property type="evidence" value="ECO:0007669"/>
    <property type="project" value="UniProtKB-KW"/>
</dbReference>
<dbReference type="CDD" id="cd00685">
    <property type="entry name" value="Trans_IPPS_HT"/>
    <property type="match status" value="1"/>
</dbReference>
<evidence type="ECO:0000313" key="9">
    <source>
        <dbReference type="Proteomes" id="UP001642360"/>
    </source>
</evidence>